<comment type="similarity">
    <text evidence="1">Belongs to the PPC synthetase family.</text>
</comment>
<protein>
    <recommendedName>
        <fullName evidence="2">DNA/pantothenate metabolism flavoprotein C-terminal domain-containing protein</fullName>
    </recommendedName>
</protein>
<evidence type="ECO:0000259" key="2">
    <source>
        <dbReference type="Pfam" id="PF04127"/>
    </source>
</evidence>
<name>A0AAW0XDA1_CHEQU</name>
<evidence type="ECO:0000256" key="1">
    <source>
        <dbReference type="ARBA" id="ARBA00005703"/>
    </source>
</evidence>
<dbReference type="SUPFAM" id="SSF102645">
    <property type="entry name" value="CoaB-like"/>
    <property type="match status" value="1"/>
</dbReference>
<reference evidence="3 4" key="1">
    <citation type="journal article" date="2024" name="BMC Genomics">
        <title>Genome assembly of redclaw crayfish (Cherax quadricarinatus) provides insights into its immune adaptation and hypoxia tolerance.</title>
        <authorList>
            <person name="Liu Z."/>
            <person name="Zheng J."/>
            <person name="Li H."/>
            <person name="Fang K."/>
            <person name="Wang S."/>
            <person name="He J."/>
            <person name="Zhou D."/>
            <person name="Weng S."/>
            <person name="Chi M."/>
            <person name="Gu Z."/>
            <person name="He J."/>
            <person name="Li F."/>
            <person name="Wang M."/>
        </authorList>
    </citation>
    <scope>NUCLEOTIDE SEQUENCE [LARGE SCALE GENOMIC DNA]</scope>
    <source>
        <strain evidence="3">ZL_2023a</strain>
    </source>
</reference>
<proteinExistence type="inferred from homology"/>
<dbReference type="PANTHER" id="PTHR12290">
    <property type="entry name" value="CORNICHON-RELATED"/>
    <property type="match status" value="1"/>
</dbReference>
<dbReference type="InterPro" id="IPR035929">
    <property type="entry name" value="CoaB-like_sf"/>
</dbReference>
<dbReference type="EMBL" id="JARKIK010000028">
    <property type="protein sequence ID" value="KAK8742483.1"/>
    <property type="molecule type" value="Genomic_DNA"/>
</dbReference>
<comment type="caution">
    <text evidence="3">The sequence shown here is derived from an EMBL/GenBank/DDBJ whole genome shotgun (WGS) entry which is preliminary data.</text>
</comment>
<dbReference type="AlphaFoldDB" id="A0AAW0XDA1"/>
<feature type="domain" description="DNA/pantothenate metabolism flavoprotein C-terminal" evidence="2">
    <location>
        <begin position="176"/>
        <end position="309"/>
    </location>
</feature>
<dbReference type="GO" id="GO:0015937">
    <property type="term" value="P:coenzyme A biosynthetic process"/>
    <property type="evidence" value="ECO:0007669"/>
    <property type="project" value="UniProtKB-ARBA"/>
</dbReference>
<keyword evidence="4" id="KW-1185">Reference proteome</keyword>
<evidence type="ECO:0000313" key="3">
    <source>
        <dbReference type="EMBL" id="KAK8742483.1"/>
    </source>
</evidence>
<dbReference type="Gene3D" id="3.40.50.10300">
    <property type="entry name" value="CoaB-like"/>
    <property type="match status" value="1"/>
</dbReference>
<dbReference type="Proteomes" id="UP001445076">
    <property type="component" value="Unassembled WGS sequence"/>
</dbReference>
<gene>
    <name evidence="3" type="ORF">OTU49_001908</name>
</gene>
<dbReference type="InterPro" id="IPR007085">
    <property type="entry name" value="DNA/pantothenate-metab_flavo_C"/>
</dbReference>
<organism evidence="3 4">
    <name type="scientific">Cherax quadricarinatus</name>
    <name type="common">Australian red claw crayfish</name>
    <dbReference type="NCBI Taxonomy" id="27406"/>
    <lineage>
        <taxon>Eukaryota</taxon>
        <taxon>Metazoa</taxon>
        <taxon>Ecdysozoa</taxon>
        <taxon>Arthropoda</taxon>
        <taxon>Crustacea</taxon>
        <taxon>Multicrustacea</taxon>
        <taxon>Malacostraca</taxon>
        <taxon>Eumalacostraca</taxon>
        <taxon>Eucarida</taxon>
        <taxon>Decapoda</taxon>
        <taxon>Pleocyemata</taxon>
        <taxon>Astacidea</taxon>
        <taxon>Parastacoidea</taxon>
        <taxon>Parastacidae</taxon>
        <taxon>Cherax</taxon>
    </lineage>
</organism>
<evidence type="ECO:0000313" key="4">
    <source>
        <dbReference type="Proteomes" id="UP001445076"/>
    </source>
</evidence>
<accession>A0AAW0XDA1</accession>
<sequence>MMLGATSKLSISRSMDEWEQYFAENPAPRGYDISCAQLEAFCQVHVNRNPIALVTSGGTTVPFERNTVRFVDNFSAGTRGAASTEYFLSHGYAVIFLHRDKSVTPFLRHLDPRFLLDALQEVPGGLLQLSSIHSAQVHPIWQDYQRVKSESRILWLTFTTLSDYLWLLRATTQCLQQRAPKALLYLAAAVSDFYIPQDKMAEHKIQSASGPLTVTLHLVPKMLSPLVSVWGPELFVVSFKLETDEKKLIEKATESLRKYKHDLVIGNLLQTRREEVTFVTEKESSLLRLMEHQKAEKTEIEKLIVEEVVSRHKNFIKY</sequence>
<dbReference type="Pfam" id="PF04127">
    <property type="entry name" value="DFP"/>
    <property type="match status" value="1"/>
</dbReference>
<dbReference type="GO" id="GO:0003824">
    <property type="term" value="F:catalytic activity"/>
    <property type="evidence" value="ECO:0007669"/>
    <property type="project" value="UniProtKB-ARBA"/>
</dbReference>